<reference evidence="2" key="1">
    <citation type="journal article" date="2019" name="bioRxiv">
        <title>The Genome of the Zebra Mussel, Dreissena polymorpha: A Resource for Invasive Species Research.</title>
        <authorList>
            <person name="McCartney M.A."/>
            <person name="Auch B."/>
            <person name="Kono T."/>
            <person name="Mallez S."/>
            <person name="Zhang Y."/>
            <person name="Obille A."/>
            <person name="Becker A."/>
            <person name="Abrahante J.E."/>
            <person name="Garbe J."/>
            <person name="Badalamenti J.P."/>
            <person name="Herman A."/>
            <person name="Mangelson H."/>
            <person name="Liachko I."/>
            <person name="Sullivan S."/>
            <person name="Sone E.D."/>
            <person name="Koren S."/>
            <person name="Silverstein K.A.T."/>
            <person name="Beckman K.B."/>
            <person name="Gohl D.M."/>
        </authorList>
    </citation>
    <scope>NUCLEOTIDE SEQUENCE</scope>
    <source>
        <strain evidence="2">Duluth1</strain>
        <tissue evidence="2">Whole animal</tissue>
    </source>
</reference>
<evidence type="ECO:0000313" key="2">
    <source>
        <dbReference type="EMBL" id="KAH3865761.1"/>
    </source>
</evidence>
<comment type="caution">
    <text evidence="2">The sequence shown here is derived from an EMBL/GenBank/DDBJ whole genome shotgun (WGS) entry which is preliminary data.</text>
</comment>
<gene>
    <name evidence="2" type="ORF">DPMN_028804</name>
</gene>
<accession>A0A9D4LXD8</accession>
<name>A0A9D4LXD8_DREPO</name>
<protein>
    <submittedName>
        <fullName evidence="2">Uncharacterized protein</fullName>
    </submittedName>
</protein>
<evidence type="ECO:0000256" key="1">
    <source>
        <dbReference type="SAM" id="MobiDB-lite"/>
    </source>
</evidence>
<feature type="region of interest" description="Disordered" evidence="1">
    <location>
        <begin position="114"/>
        <end position="149"/>
    </location>
</feature>
<evidence type="ECO:0000313" key="3">
    <source>
        <dbReference type="Proteomes" id="UP000828390"/>
    </source>
</evidence>
<dbReference type="Proteomes" id="UP000828390">
    <property type="component" value="Unassembled WGS sequence"/>
</dbReference>
<sequence>MCYLPKGGDEVRIPPSVPHITNVQDTQRDPHPNTTRYVRPGTHTRIALTPPLITGGAYESATPVCSGFLGGDLCMVVYSVWYVIVVHLSGAEKEVSVGYLRSSVSREGLYIVAVPRSQNPPPPHKRTHAERARAPPPAPAYGPGLSTQPLETPETSTLIHLLAARDSKSVKNQPWSPPKPYPESPSFFPTRLPNIQTMYQAGIFHLPKCGCCALRPMRGYSKRPDSRGAPGSFKCPVYSTDTLHPRLTSLAEDILVHSVILLSCVITCGNFGCYCEGQANCVLIGHLFDERREGLSLSKFGISESVHVSVSGYKSKDSIPMCLCNMPGYVELRFGIRRCLRAYPTTVVVGCCVLGHRPGGPTDTQVGCRDNTAPLTHRRPLYGYSPRTGSGRQGKCYVVT</sequence>
<organism evidence="2 3">
    <name type="scientific">Dreissena polymorpha</name>
    <name type="common">Zebra mussel</name>
    <name type="synonym">Mytilus polymorpha</name>
    <dbReference type="NCBI Taxonomy" id="45954"/>
    <lineage>
        <taxon>Eukaryota</taxon>
        <taxon>Metazoa</taxon>
        <taxon>Spiralia</taxon>
        <taxon>Lophotrochozoa</taxon>
        <taxon>Mollusca</taxon>
        <taxon>Bivalvia</taxon>
        <taxon>Autobranchia</taxon>
        <taxon>Heteroconchia</taxon>
        <taxon>Euheterodonta</taxon>
        <taxon>Imparidentia</taxon>
        <taxon>Neoheterodontei</taxon>
        <taxon>Myida</taxon>
        <taxon>Dreissenoidea</taxon>
        <taxon>Dreissenidae</taxon>
        <taxon>Dreissena</taxon>
    </lineage>
</organism>
<reference evidence="2" key="2">
    <citation type="submission" date="2020-11" db="EMBL/GenBank/DDBJ databases">
        <authorList>
            <person name="McCartney M.A."/>
            <person name="Auch B."/>
            <person name="Kono T."/>
            <person name="Mallez S."/>
            <person name="Becker A."/>
            <person name="Gohl D.M."/>
            <person name="Silverstein K.A.T."/>
            <person name="Koren S."/>
            <person name="Bechman K.B."/>
            <person name="Herman A."/>
            <person name="Abrahante J.E."/>
            <person name="Garbe J."/>
        </authorList>
    </citation>
    <scope>NUCLEOTIDE SEQUENCE</scope>
    <source>
        <strain evidence="2">Duluth1</strain>
        <tissue evidence="2">Whole animal</tissue>
    </source>
</reference>
<proteinExistence type="predicted"/>
<dbReference type="EMBL" id="JAIWYP010000002">
    <property type="protein sequence ID" value="KAH3865761.1"/>
    <property type="molecule type" value="Genomic_DNA"/>
</dbReference>
<keyword evidence="3" id="KW-1185">Reference proteome</keyword>
<dbReference type="AlphaFoldDB" id="A0A9D4LXD8"/>